<organism evidence="1 2">
    <name type="scientific">Desulfovibrio subterraneus</name>
    <dbReference type="NCBI Taxonomy" id="2718620"/>
    <lineage>
        <taxon>Bacteria</taxon>
        <taxon>Pseudomonadati</taxon>
        <taxon>Thermodesulfobacteriota</taxon>
        <taxon>Desulfovibrionia</taxon>
        <taxon>Desulfovibrionales</taxon>
        <taxon>Desulfovibrionaceae</taxon>
        <taxon>Desulfovibrio</taxon>
    </lineage>
</organism>
<dbReference type="EMBL" id="BLVO01000004">
    <property type="protein sequence ID" value="GFM31966.1"/>
    <property type="molecule type" value="Genomic_DNA"/>
</dbReference>
<name>A0A7J0BE68_9BACT</name>
<keyword evidence="2" id="KW-1185">Reference proteome</keyword>
<sequence>MEHIIIKVYGSVTPAGEDMLHAVQQVAEESVSLEGNMLLVSHEGVYFMIEDFIEALKPHLGKGSEGRIDYIDMDEWTLTRYRIQDGLITRSQAGLNQVMDYSGH</sequence>
<dbReference type="AlphaFoldDB" id="A0A7J0BE68"/>
<accession>A0A7J0BE68</accession>
<dbReference type="Proteomes" id="UP000503840">
    <property type="component" value="Unassembled WGS sequence"/>
</dbReference>
<comment type="caution">
    <text evidence="1">The sequence shown here is derived from an EMBL/GenBank/DDBJ whole genome shotgun (WGS) entry which is preliminary data.</text>
</comment>
<reference evidence="1 2" key="1">
    <citation type="submission" date="2020-05" db="EMBL/GenBank/DDBJ databases">
        <title>Draft genome sequence of Desulfovibrio sp. strain HN2T.</title>
        <authorList>
            <person name="Ueno A."/>
            <person name="Tamazawa S."/>
            <person name="Tamamura S."/>
            <person name="Murakami T."/>
            <person name="Kiyama T."/>
            <person name="Inomata H."/>
            <person name="Amano Y."/>
            <person name="Miyakawa K."/>
            <person name="Tamaki H."/>
            <person name="Naganuma T."/>
            <person name="Kaneko K."/>
        </authorList>
    </citation>
    <scope>NUCLEOTIDE SEQUENCE [LARGE SCALE GENOMIC DNA]</scope>
    <source>
        <strain evidence="1 2">HN2</strain>
    </source>
</reference>
<evidence type="ECO:0000313" key="1">
    <source>
        <dbReference type="EMBL" id="GFM31966.1"/>
    </source>
</evidence>
<protein>
    <submittedName>
        <fullName evidence="1">Uncharacterized protein</fullName>
    </submittedName>
</protein>
<proteinExistence type="predicted"/>
<gene>
    <name evidence="1" type="ORF">DSM101010T_03310</name>
</gene>
<dbReference type="RefSeq" id="WP_174403652.1">
    <property type="nucleotide sequence ID" value="NZ_BLVO01000004.1"/>
</dbReference>
<evidence type="ECO:0000313" key="2">
    <source>
        <dbReference type="Proteomes" id="UP000503840"/>
    </source>
</evidence>